<dbReference type="AlphaFoldDB" id="A0A6B0UIA5"/>
<organism evidence="2">
    <name type="scientific">Ixodes ricinus</name>
    <name type="common">Common tick</name>
    <name type="synonym">Acarus ricinus</name>
    <dbReference type="NCBI Taxonomy" id="34613"/>
    <lineage>
        <taxon>Eukaryota</taxon>
        <taxon>Metazoa</taxon>
        <taxon>Ecdysozoa</taxon>
        <taxon>Arthropoda</taxon>
        <taxon>Chelicerata</taxon>
        <taxon>Arachnida</taxon>
        <taxon>Acari</taxon>
        <taxon>Parasitiformes</taxon>
        <taxon>Ixodida</taxon>
        <taxon>Ixodoidea</taxon>
        <taxon>Ixodidae</taxon>
        <taxon>Ixodinae</taxon>
        <taxon>Ixodes</taxon>
    </lineage>
</organism>
<name>A0A6B0UIA5_IXORI</name>
<keyword evidence="1" id="KW-0732">Signal</keyword>
<evidence type="ECO:0000256" key="1">
    <source>
        <dbReference type="SAM" id="SignalP"/>
    </source>
</evidence>
<feature type="signal peptide" evidence="1">
    <location>
        <begin position="1"/>
        <end position="24"/>
    </location>
</feature>
<feature type="chain" id="PRO_5025412107" evidence="1">
    <location>
        <begin position="25"/>
        <end position="99"/>
    </location>
</feature>
<accession>A0A6B0UIA5</accession>
<dbReference type="EMBL" id="GIFC01005910">
    <property type="protein sequence ID" value="MXU87993.1"/>
    <property type="molecule type" value="Transcribed_RNA"/>
</dbReference>
<proteinExistence type="predicted"/>
<evidence type="ECO:0000313" key="2">
    <source>
        <dbReference type="EMBL" id="MXU87993.1"/>
    </source>
</evidence>
<reference evidence="2" key="1">
    <citation type="submission" date="2019-12" db="EMBL/GenBank/DDBJ databases">
        <title>An insight into the sialome of adult female Ixodes ricinus ticks feeding for 6 days.</title>
        <authorList>
            <person name="Perner J."/>
            <person name="Ribeiro J.M.C."/>
        </authorList>
    </citation>
    <scope>NUCLEOTIDE SEQUENCE</scope>
    <source>
        <strain evidence="2">Semi-engorged</strain>
        <tissue evidence="2">Salivary glands</tissue>
    </source>
</reference>
<protein>
    <submittedName>
        <fullName evidence="2">Putative secreted protein</fullName>
    </submittedName>
</protein>
<sequence length="99" mass="11194">MIGSVSVVIVVLVAALLWFGRCTGQRYAEDLSLPPFEADVTLLRQWQGLFHRSSRGYMPDRVCVETGEVRSHQEVLRTRWIFEGTTGRGGGGYRGYRQC</sequence>